<dbReference type="Proteomes" id="UP001161094">
    <property type="component" value="Unassembled WGS sequence"/>
</dbReference>
<dbReference type="AlphaFoldDB" id="A0AA42IYF6"/>
<dbReference type="EMBL" id="JAOCDZ010000002">
    <property type="protein sequence ID" value="MDH0735108.1"/>
    <property type="molecule type" value="Genomic_DNA"/>
</dbReference>
<sequence>MEYTFTLRYRLGQTEESLDDLIGRLAEAGCDDALVGSGQPGRLALEFAREANSARAAVHGALADVKRAIPSARLIEAGPDYVGLTDVAELMGMSRQNMRKLMLAYSDSFPSPVHEGKASIWRLYPVLDWLKAKGGYDVDDGLLEVARVVLDVNVAKDGMRAPPSAQRQLERLLA</sequence>
<dbReference type="GO" id="GO:0003677">
    <property type="term" value="F:DNA binding"/>
    <property type="evidence" value="ECO:0007669"/>
    <property type="project" value="UniProtKB-KW"/>
</dbReference>
<gene>
    <name evidence="1" type="ORF">N5D93_04765</name>
</gene>
<protein>
    <submittedName>
        <fullName evidence="1">DNA-binding protein</fullName>
    </submittedName>
</protein>
<name>A0AA42IYF6_9BURK</name>
<evidence type="ECO:0000313" key="2">
    <source>
        <dbReference type="Proteomes" id="UP001161094"/>
    </source>
</evidence>
<organism evidence="1 2">
    <name type="scientific">Achromobacter spanius</name>
    <dbReference type="NCBI Taxonomy" id="217203"/>
    <lineage>
        <taxon>Bacteria</taxon>
        <taxon>Pseudomonadati</taxon>
        <taxon>Pseudomonadota</taxon>
        <taxon>Betaproteobacteria</taxon>
        <taxon>Burkholderiales</taxon>
        <taxon>Alcaligenaceae</taxon>
        <taxon>Achromobacter</taxon>
    </lineage>
</organism>
<accession>A0AA42IYF6</accession>
<keyword evidence="1" id="KW-0238">DNA-binding</keyword>
<comment type="caution">
    <text evidence="1">The sequence shown here is derived from an EMBL/GenBank/DDBJ whole genome shotgun (WGS) entry which is preliminary data.</text>
</comment>
<reference evidence="1" key="1">
    <citation type="submission" date="2022-09" db="EMBL/GenBank/DDBJ databases">
        <title>Intensive care unit water sources are persistently colonized with multi-drug resistant bacteria and are the site of extensive horizontal gene transfer of antibiotic resistance genes.</title>
        <authorList>
            <person name="Diorio-Toth L."/>
        </authorList>
    </citation>
    <scope>NUCLEOTIDE SEQUENCE</scope>
    <source>
        <strain evidence="1">GD03843</strain>
    </source>
</reference>
<proteinExistence type="predicted"/>
<evidence type="ECO:0000313" key="1">
    <source>
        <dbReference type="EMBL" id="MDH0735108.1"/>
    </source>
</evidence>
<dbReference type="RefSeq" id="WP_259246692.1">
    <property type="nucleotide sequence ID" value="NZ_CBFGSQ010000006.1"/>
</dbReference>